<reference evidence="2 3" key="1">
    <citation type="submission" date="2020-12" db="EMBL/GenBank/DDBJ databases">
        <title>Bacterial novel species Adhaeribacter sp. BT258 isolated from soil.</title>
        <authorList>
            <person name="Jung H.-Y."/>
        </authorList>
    </citation>
    <scope>NUCLEOTIDE SEQUENCE [LARGE SCALE GENOMIC DNA]</scope>
    <source>
        <strain evidence="2 3">BT258</strain>
    </source>
</reference>
<name>A0ABS1C484_9BACT</name>
<organism evidence="2 3">
    <name type="scientific">Adhaeribacter terrigena</name>
    <dbReference type="NCBI Taxonomy" id="2793070"/>
    <lineage>
        <taxon>Bacteria</taxon>
        <taxon>Pseudomonadati</taxon>
        <taxon>Bacteroidota</taxon>
        <taxon>Cytophagia</taxon>
        <taxon>Cytophagales</taxon>
        <taxon>Hymenobacteraceae</taxon>
        <taxon>Adhaeribacter</taxon>
    </lineage>
</organism>
<dbReference type="Proteomes" id="UP000644147">
    <property type="component" value="Unassembled WGS sequence"/>
</dbReference>
<dbReference type="InterPro" id="IPR029044">
    <property type="entry name" value="Nucleotide-diphossugar_trans"/>
</dbReference>
<dbReference type="PANTHER" id="PTHR10859:SF91">
    <property type="entry name" value="DOLICHYL-PHOSPHATE BETA-GLUCOSYLTRANSFERASE"/>
    <property type="match status" value="1"/>
</dbReference>
<dbReference type="CDD" id="cd04179">
    <property type="entry name" value="DPM_DPG-synthase_like"/>
    <property type="match status" value="1"/>
</dbReference>
<proteinExistence type="predicted"/>
<dbReference type="InterPro" id="IPR001173">
    <property type="entry name" value="Glyco_trans_2-like"/>
</dbReference>
<accession>A0ABS1C484</accession>
<evidence type="ECO:0000313" key="2">
    <source>
        <dbReference type="EMBL" id="MBK0404209.1"/>
    </source>
</evidence>
<dbReference type="Gene3D" id="3.90.550.10">
    <property type="entry name" value="Spore Coat Polysaccharide Biosynthesis Protein SpsA, Chain A"/>
    <property type="match status" value="1"/>
</dbReference>
<dbReference type="Pfam" id="PF00535">
    <property type="entry name" value="Glycos_transf_2"/>
    <property type="match status" value="1"/>
</dbReference>
<feature type="domain" description="Glycosyltransferase 2-like" evidence="1">
    <location>
        <begin position="8"/>
        <end position="171"/>
    </location>
</feature>
<dbReference type="SUPFAM" id="SSF53448">
    <property type="entry name" value="Nucleotide-diphospho-sugar transferases"/>
    <property type="match status" value="1"/>
</dbReference>
<protein>
    <submittedName>
        <fullName evidence="2">Glycosyltransferase family 2 protein</fullName>
    </submittedName>
</protein>
<gene>
    <name evidence="2" type="ORF">I5M27_14530</name>
</gene>
<evidence type="ECO:0000259" key="1">
    <source>
        <dbReference type="Pfam" id="PF00535"/>
    </source>
</evidence>
<keyword evidence="3" id="KW-1185">Reference proteome</keyword>
<comment type="caution">
    <text evidence="2">The sequence shown here is derived from an EMBL/GenBank/DDBJ whole genome shotgun (WGS) entry which is preliminary data.</text>
</comment>
<dbReference type="PANTHER" id="PTHR10859">
    <property type="entry name" value="GLYCOSYL TRANSFERASE"/>
    <property type="match status" value="1"/>
</dbReference>
<dbReference type="EMBL" id="JAEHFX010000008">
    <property type="protein sequence ID" value="MBK0404209.1"/>
    <property type="molecule type" value="Genomic_DNA"/>
</dbReference>
<dbReference type="RefSeq" id="WP_200507053.1">
    <property type="nucleotide sequence ID" value="NZ_JAEHFX010000008.1"/>
</dbReference>
<evidence type="ECO:0000313" key="3">
    <source>
        <dbReference type="Proteomes" id="UP000644147"/>
    </source>
</evidence>
<sequence length="239" mass="27703">MPAHALDIVLPCYNPIPNWAQNLVNNVNSLRQRLPATELHVYLVNDGSSKGVTDEDLVFLRKNIAFLNYIHYTQNEGKGHALREGVLQTKHEYCIYTDIDFPYTEESFMRVYEALRNKEADIVVGIRDEEYYASVPPTRVKISKTLRFFAKKMLSLPVNDTQAGLKGFNRKGRATFLKTTIDRYLFDLEFLFEANKQKNLRIKGLKVTLRPGIVFSKMNSKILLEEGYSFGKIFMKRFF</sequence>